<feature type="coiled-coil region" evidence="1">
    <location>
        <begin position="81"/>
        <end position="126"/>
    </location>
</feature>
<evidence type="ECO:0000313" key="3">
    <source>
        <dbReference type="Proteomes" id="UP000318937"/>
    </source>
</evidence>
<reference evidence="2 3" key="1">
    <citation type="submission" date="2019-05" db="EMBL/GenBank/DDBJ databases">
        <title>Psychrobacillus vulpis sp. nov., a new species isolated from feces of a red fox that inhabits in The Tablas de Daimiel Natural Park, Albacete, Spain.</title>
        <authorList>
            <person name="Rodriguez M."/>
            <person name="Reina J.C."/>
            <person name="Bejar V."/>
            <person name="Llamas I."/>
        </authorList>
    </citation>
    <scope>NUCLEOTIDE SEQUENCE [LARGE SCALE GENOMIC DNA]</scope>
    <source>
        <strain evidence="2 3">NHI-2</strain>
    </source>
</reference>
<proteinExistence type="predicted"/>
<dbReference type="Proteomes" id="UP000318937">
    <property type="component" value="Unassembled WGS sequence"/>
</dbReference>
<gene>
    <name evidence="2" type="ORF">FG383_14375</name>
</gene>
<keyword evidence="1" id="KW-0175">Coiled coil</keyword>
<comment type="caution">
    <text evidence="2">The sequence shown here is derived from an EMBL/GenBank/DDBJ whole genome shotgun (WGS) entry which is preliminary data.</text>
</comment>
<organism evidence="2 3">
    <name type="scientific">Psychrobacillus soli</name>
    <dbReference type="NCBI Taxonomy" id="1543965"/>
    <lineage>
        <taxon>Bacteria</taxon>
        <taxon>Bacillati</taxon>
        <taxon>Bacillota</taxon>
        <taxon>Bacilli</taxon>
        <taxon>Bacillales</taxon>
        <taxon>Bacillaceae</taxon>
        <taxon>Psychrobacillus</taxon>
    </lineage>
</organism>
<evidence type="ECO:0000313" key="2">
    <source>
        <dbReference type="EMBL" id="TQR11001.1"/>
    </source>
</evidence>
<keyword evidence="3" id="KW-1185">Reference proteome</keyword>
<dbReference type="OrthoDB" id="5244350at2"/>
<accession>A0A544T0N0</accession>
<name>A0A544T0N0_9BACI</name>
<dbReference type="RefSeq" id="WP_142608086.1">
    <property type="nucleotide sequence ID" value="NZ_VDGG01000032.1"/>
</dbReference>
<protein>
    <submittedName>
        <fullName evidence="2">Polyhydroxyalkanoate biosynthesis repressor PhaR</fullName>
    </submittedName>
</protein>
<dbReference type="EMBL" id="VDGG01000032">
    <property type="protein sequence ID" value="TQR11001.1"/>
    <property type="molecule type" value="Genomic_DNA"/>
</dbReference>
<dbReference type="AlphaFoldDB" id="A0A544T0N0"/>
<sequence length="159" mass="17983">MTQTTSYDAFTMWKNVYEKTESTWRDAIQDTLGKESFAESLGQIQSQYLQYQGLVNKLTESYLKQLNLPSREETSNIASLVINVESKVDDLEDQMDVHKSDTSREIEQLKKGINNLDKKMDKVIELISKSIEVQNIPKVTATPTAPTAPTIQPAINAKK</sequence>
<evidence type="ECO:0000256" key="1">
    <source>
        <dbReference type="SAM" id="Coils"/>
    </source>
</evidence>